<gene>
    <name evidence="1" type="ORF">EVJ47_03575</name>
</gene>
<dbReference type="EMBL" id="SGBD01000001">
    <property type="protein sequence ID" value="RZD15364.1"/>
    <property type="molecule type" value="Genomic_DNA"/>
</dbReference>
<evidence type="ECO:0000313" key="1">
    <source>
        <dbReference type="EMBL" id="RZD15364.1"/>
    </source>
</evidence>
<dbReference type="InterPro" id="IPR005619">
    <property type="entry name" value="Uncharacterised_YajG"/>
</dbReference>
<evidence type="ECO:0008006" key="3">
    <source>
        <dbReference type="Google" id="ProtNLM"/>
    </source>
</evidence>
<name>A0A519BDL2_9DELT</name>
<dbReference type="AlphaFoldDB" id="A0A519BDL2"/>
<dbReference type="PROSITE" id="PS51257">
    <property type="entry name" value="PROKAR_LIPOPROTEIN"/>
    <property type="match status" value="1"/>
</dbReference>
<sequence length="208" mass="22398">MKKLFISIAIMLLPFILSGCPVTVLLSSMPGKVNLAYIPEPNVKPLAGSKNIAVHVAVSDSRKHKKVGNKRIFPSDIVMAAIYSKQNVAYVFKTALEKELKAKGFKTGSGSNANVNVLADITYFYNNYGIGFMSQSAVAKIAFSVNVVNKEGNIIYSNNYIAHGKLSGTGVIIGSSMDAGIALNKALKKGIKKLLSDRNFINSLLRAK</sequence>
<accession>A0A519BDL2</accession>
<comment type="caution">
    <text evidence="1">The sequence shown here is derived from an EMBL/GenBank/DDBJ whole genome shotgun (WGS) entry which is preliminary data.</text>
</comment>
<organism evidence="1 2">
    <name type="scientific">Candidatus Acidulodesulfobacterium ferriphilum</name>
    <dbReference type="NCBI Taxonomy" id="2597223"/>
    <lineage>
        <taxon>Bacteria</taxon>
        <taxon>Deltaproteobacteria</taxon>
        <taxon>Candidatus Acidulodesulfobacterales</taxon>
        <taxon>Candidatus Acidulodesulfobacterium</taxon>
    </lineage>
</organism>
<proteinExistence type="predicted"/>
<dbReference type="Pfam" id="PF03923">
    <property type="entry name" value="Lipoprotein_16"/>
    <property type="match status" value="1"/>
</dbReference>
<reference evidence="1 2" key="1">
    <citation type="submission" date="2019-01" db="EMBL/GenBank/DDBJ databases">
        <title>Insights into ecological role of a new deltaproteobacterial order Candidatus Sinidesulfobacterales (Sva0485) by metagenomics and metatranscriptomics.</title>
        <authorList>
            <person name="Tan S."/>
            <person name="Liu J."/>
            <person name="Fang Y."/>
            <person name="Hedlund B.P."/>
            <person name="Lian Z.H."/>
            <person name="Huang L.Y."/>
            <person name="Li J.T."/>
            <person name="Huang L.N."/>
            <person name="Li W.J."/>
            <person name="Jiang H.C."/>
            <person name="Dong H.L."/>
            <person name="Shu W.S."/>
        </authorList>
    </citation>
    <scope>NUCLEOTIDE SEQUENCE [LARGE SCALE GENOMIC DNA]</scope>
    <source>
        <strain evidence="1">AP3</strain>
    </source>
</reference>
<dbReference type="Proteomes" id="UP000320813">
    <property type="component" value="Unassembled WGS sequence"/>
</dbReference>
<evidence type="ECO:0000313" key="2">
    <source>
        <dbReference type="Proteomes" id="UP000320813"/>
    </source>
</evidence>
<protein>
    <recommendedName>
        <fullName evidence="3">Lipoprotein</fullName>
    </recommendedName>
</protein>